<comment type="caution">
    <text evidence="1">The sequence shown here is derived from an EMBL/GenBank/DDBJ whole genome shotgun (WGS) entry which is preliminary data.</text>
</comment>
<evidence type="ECO:0000313" key="1">
    <source>
        <dbReference type="EMBL" id="EMI26986.1"/>
    </source>
</evidence>
<accession>M5S6A6</accession>
<protein>
    <submittedName>
        <fullName evidence="1">Uncharacterized protein</fullName>
    </submittedName>
</protein>
<organism evidence="1 2">
    <name type="scientific">Rhodopirellula europaea SH398</name>
    <dbReference type="NCBI Taxonomy" id="1263868"/>
    <lineage>
        <taxon>Bacteria</taxon>
        <taxon>Pseudomonadati</taxon>
        <taxon>Planctomycetota</taxon>
        <taxon>Planctomycetia</taxon>
        <taxon>Pirellulales</taxon>
        <taxon>Pirellulaceae</taxon>
        <taxon>Rhodopirellula</taxon>
    </lineage>
</organism>
<name>M5S6A6_9BACT</name>
<dbReference type="AlphaFoldDB" id="M5S6A6"/>
<proteinExistence type="predicted"/>
<dbReference type="EMBL" id="ANOF01000076">
    <property type="protein sequence ID" value="EMI26986.1"/>
    <property type="molecule type" value="Genomic_DNA"/>
</dbReference>
<dbReference type="Proteomes" id="UP000011996">
    <property type="component" value="Unassembled WGS sequence"/>
</dbReference>
<dbReference type="PATRIC" id="fig|1263868.3.peg.2629"/>
<evidence type="ECO:0000313" key="2">
    <source>
        <dbReference type="Proteomes" id="UP000011996"/>
    </source>
</evidence>
<sequence>MGFFRVRIGFRVVVGLVRKRYRRVEMRSLPEFGATVGATAESLDIDCVSIAGCERAVGLG</sequence>
<gene>
    <name evidence="1" type="ORF">RESH_02417</name>
</gene>
<reference evidence="1 2" key="1">
    <citation type="journal article" date="2013" name="Mar. Genomics">
        <title>Expression of sulfatases in Rhodopirellula baltica and the diversity of sulfatases in the genus Rhodopirellula.</title>
        <authorList>
            <person name="Wegner C.E."/>
            <person name="Richter-Heitmann T."/>
            <person name="Klindworth A."/>
            <person name="Klockow C."/>
            <person name="Richter M."/>
            <person name="Achstetter T."/>
            <person name="Glockner F.O."/>
            <person name="Harder J."/>
        </authorList>
    </citation>
    <scope>NUCLEOTIDE SEQUENCE [LARGE SCALE GENOMIC DNA]</scope>
    <source>
        <strain evidence="1 2">SH398</strain>
    </source>
</reference>